<feature type="transmembrane region" description="Helical" evidence="2">
    <location>
        <begin position="38"/>
        <end position="59"/>
    </location>
</feature>
<proteinExistence type="predicted"/>
<evidence type="ECO:0000256" key="1">
    <source>
        <dbReference type="SAM" id="MobiDB-lite"/>
    </source>
</evidence>
<dbReference type="RefSeq" id="WP_253618692.1">
    <property type="nucleotide sequence ID" value="NZ_JAMZDE010000006.1"/>
</dbReference>
<keyword evidence="5" id="KW-1185">Reference proteome</keyword>
<dbReference type="EMBL" id="JAMZDE010000006">
    <property type="protein sequence ID" value="MCP1339142.1"/>
    <property type="molecule type" value="Genomic_DNA"/>
</dbReference>
<gene>
    <name evidence="4" type="ORF">NJR55_05995</name>
</gene>
<dbReference type="InterPro" id="IPR032389">
    <property type="entry name" value="GspB_C"/>
</dbReference>
<evidence type="ECO:0000256" key="2">
    <source>
        <dbReference type="SAM" id="Phobius"/>
    </source>
</evidence>
<dbReference type="GO" id="GO:0015627">
    <property type="term" value="C:type II protein secretion system complex"/>
    <property type="evidence" value="ECO:0007669"/>
    <property type="project" value="InterPro"/>
</dbReference>
<protein>
    <submittedName>
        <fullName evidence="4">General secretion pathway protein GspB</fullName>
    </submittedName>
</protein>
<name>A0A9X2FTS1_9GAMM</name>
<dbReference type="Pfam" id="PF16537">
    <property type="entry name" value="T2SSB"/>
    <property type="match status" value="1"/>
</dbReference>
<dbReference type="Proteomes" id="UP001139474">
    <property type="component" value="Unassembled WGS sequence"/>
</dbReference>
<comment type="caution">
    <text evidence="4">The sequence shown here is derived from an EMBL/GenBank/DDBJ whole genome shotgun (WGS) entry which is preliminary data.</text>
</comment>
<feature type="compositionally biased region" description="Polar residues" evidence="1">
    <location>
        <begin position="110"/>
        <end position="123"/>
    </location>
</feature>
<dbReference type="AlphaFoldDB" id="A0A9X2FTS1"/>
<feature type="compositionally biased region" description="Acidic residues" evidence="1">
    <location>
        <begin position="87"/>
        <end position="99"/>
    </location>
</feature>
<feature type="region of interest" description="Disordered" evidence="1">
    <location>
        <begin position="87"/>
        <end position="123"/>
    </location>
</feature>
<organism evidence="4 5">
    <name type="scientific">Idiomarina rhizosphaerae</name>
    <dbReference type="NCBI Taxonomy" id="2961572"/>
    <lineage>
        <taxon>Bacteria</taxon>
        <taxon>Pseudomonadati</taxon>
        <taxon>Pseudomonadota</taxon>
        <taxon>Gammaproteobacteria</taxon>
        <taxon>Alteromonadales</taxon>
        <taxon>Idiomarinaceae</taxon>
        <taxon>Idiomarina</taxon>
    </lineage>
</organism>
<evidence type="ECO:0000259" key="3">
    <source>
        <dbReference type="Pfam" id="PF16537"/>
    </source>
</evidence>
<accession>A0A9X2FTS1</accession>
<evidence type="ECO:0000313" key="4">
    <source>
        <dbReference type="EMBL" id="MCP1339142.1"/>
    </source>
</evidence>
<keyword evidence="2" id="KW-0812">Transmembrane</keyword>
<reference evidence="4" key="1">
    <citation type="submission" date="2022-06" db="EMBL/GenBank/DDBJ databases">
        <title>Idiomarina rhizosphaerae M1R2S28.</title>
        <authorList>
            <person name="Sun J.-Q."/>
            <person name="Li L.-F."/>
        </authorList>
    </citation>
    <scope>NUCLEOTIDE SEQUENCE</scope>
    <source>
        <strain evidence="4">M1R2S28</strain>
    </source>
</reference>
<evidence type="ECO:0000313" key="5">
    <source>
        <dbReference type="Proteomes" id="UP001139474"/>
    </source>
</evidence>
<keyword evidence="2" id="KW-0472">Membrane</keyword>
<sequence>MSSLLKALKQQQSPLLKQTSVLDASLMANDKHSRSWSWLLWPLALILGAVLGSAGAVWLGETNQSQGPEAEGFRWGETASIELVEWEAEPEPAPEEEPEVTQSGGQQQSLESEPTGQARSQRQALDLSTVSPDLLQRFEAAVNDTSSSDDNRGDTSVIPSLSELSRSFQSQIPAFSYDSHMYRSSASQRWIELNGQRLYEGDALNQLTILRIEPQKVVLVKDSQAFSQPALEDWQP</sequence>
<feature type="domain" description="Type II secretion system protein GspB C-terminal" evidence="3">
    <location>
        <begin position="172"/>
        <end position="230"/>
    </location>
</feature>
<keyword evidence="2" id="KW-1133">Transmembrane helix</keyword>